<evidence type="ECO:0000313" key="1">
    <source>
        <dbReference type="EMBL" id="QJA56384.1"/>
    </source>
</evidence>
<evidence type="ECO:0000313" key="2">
    <source>
        <dbReference type="EMBL" id="QJA80947.1"/>
    </source>
</evidence>
<dbReference type="AlphaFoldDB" id="A0A6M3IG48"/>
<organism evidence="1">
    <name type="scientific">viral metagenome</name>
    <dbReference type="NCBI Taxonomy" id="1070528"/>
    <lineage>
        <taxon>unclassified sequences</taxon>
        <taxon>metagenomes</taxon>
        <taxon>organismal metagenomes</taxon>
    </lineage>
</organism>
<gene>
    <name evidence="2" type="ORF">MM415A00614_0016</name>
    <name evidence="1" type="ORF">MM415B01864_0007</name>
</gene>
<reference evidence="1" key="1">
    <citation type="submission" date="2020-03" db="EMBL/GenBank/DDBJ databases">
        <title>The deep terrestrial virosphere.</title>
        <authorList>
            <person name="Holmfeldt K."/>
            <person name="Nilsson E."/>
            <person name="Simone D."/>
            <person name="Lopez-Fernandez M."/>
            <person name="Wu X."/>
            <person name="de Brujin I."/>
            <person name="Lundin D."/>
            <person name="Andersson A."/>
            <person name="Bertilsson S."/>
            <person name="Dopson M."/>
        </authorList>
    </citation>
    <scope>NUCLEOTIDE SEQUENCE</scope>
    <source>
        <strain evidence="2">MM415A00614</strain>
        <strain evidence="1">MM415B01864</strain>
    </source>
</reference>
<dbReference type="EMBL" id="MT141215">
    <property type="protein sequence ID" value="QJA56384.1"/>
    <property type="molecule type" value="Genomic_DNA"/>
</dbReference>
<name>A0A6M3IG48_9ZZZZ</name>
<dbReference type="EMBL" id="MT142442">
    <property type="protein sequence ID" value="QJA80947.1"/>
    <property type="molecule type" value="Genomic_DNA"/>
</dbReference>
<accession>A0A6M3IG48</accession>
<proteinExistence type="predicted"/>
<sequence>MTVTISNDITTKDLFSDEDLVTLSKKFNSNIIHKQVTYTIEPVRSFNETKRQLHGFRKKKKD</sequence>
<protein>
    <submittedName>
        <fullName evidence="1">Uncharacterized protein</fullName>
    </submittedName>
</protein>